<dbReference type="PROSITE" id="PS51161">
    <property type="entry name" value="ATP_CONE"/>
    <property type="match status" value="1"/>
</dbReference>
<evidence type="ECO:0000256" key="1">
    <source>
        <dbReference type="ARBA" id="ARBA00022741"/>
    </source>
</evidence>
<dbReference type="InterPro" id="IPR004860">
    <property type="entry name" value="LAGLIDADG_dom"/>
</dbReference>
<keyword evidence="4" id="KW-0651">Protein splicing</keyword>
<dbReference type="PANTHER" id="PTHR21075">
    <property type="entry name" value="ANAEROBIC RIBONUCLEOSIDE-TRIPHOSPHATE REDUCTASE"/>
    <property type="match status" value="1"/>
</dbReference>
<evidence type="ECO:0000256" key="2">
    <source>
        <dbReference type="ARBA" id="ARBA00022813"/>
    </source>
</evidence>
<reference evidence="9 10" key="1">
    <citation type="submission" date="2016-10" db="EMBL/GenBank/DDBJ databases">
        <authorList>
            <person name="Varghese N."/>
            <person name="Submissions S."/>
        </authorList>
    </citation>
    <scope>NUCLEOTIDE SEQUENCE [LARGE SCALE GENOMIC DNA]</scope>
    <source>
        <strain evidence="9 10">WG10</strain>
    </source>
</reference>
<dbReference type="SMART" id="SM00306">
    <property type="entry name" value="HintN"/>
    <property type="match status" value="1"/>
</dbReference>
<evidence type="ECO:0000259" key="7">
    <source>
        <dbReference type="PROSITE" id="PS50819"/>
    </source>
</evidence>
<dbReference type="InterPro" id="IPR006142">
    <property type="entry name" value="INTEIN"/>
</dbReference>
<dbReference type="GO" id="GO:0006260">
    <property type="term" value="P:DNA replication"/>
    <property type="evidence" value="ECO:0007669"/>
    <property type="project" value="InterPro"/>
</dbReference>
<dbReference type="PROSITE" id="PS50818">
    <property type="entry name" value="INTEIN_C_TER"/>
    <property type="match status" value="2"/>
</dbReference>
<evidence type="ECO:0000259" key="8">
    <source>
        <dbReference type="PROSITE" id="PS51161"/>
    </source>
</evidence>
<evidence type="ECO:0000256" key="3">
    <source>
        <dbReference type="ARBA" id="ARBA00022840"/>
    </source>
</evidence>
<proteinExistence type="predicted"/>
<keyword evidence="3 5" id="KW-0067">ATP-binding</keyword>
<dbReference type="InterPro" id="IPR030934">
    <property type="entry name" value="Intein_C"/>
</dbReference>
<feature type="domain" description="DOD-type homing endonuclease" evidence="7">
    <location>
        <begin position="507"/>
        <end position="641"/>
    </location>
</feature>
<keyword evidence="6" id="KW-0175">Coiled coil</keyword>
<evidence type="ECO:0000256" key="5">
    <source>
        <dbReference type="PROSITE-ProRule" id="PRU00492"/>
    </source>
</evidence>
<sequence>MNLDYVIKRDGKKVEFKSEKIENAVAMAVSAVKQADPKIAAEITAEVLSYLKIFFKNGGTVEVEQIQDLVEKVLIEKGYAEIAKAYILYREQHSKLRDSKKLFADAVDIMDDYLDRSDWKVNENSNMSYSLQGLNNYIASEVTGQYWLQEIYPEETADLHSSGDLHIHDLGNLSVYCCGWDLEELLRTGFRGVTTKIESLPPKHLKTVLGQIVNFFYTLQGESAGAQAFSNFDTYLAPFIAYDGLNYKEVKQAMQEFLFNMNVPTRVGFQTPFTNITMDLEVPNYLKDQAVIIGGQYQEKCYGEFQQEMEMLNRAFAELMMEGDAKGRMFSFPIPTYNITEDFEWENKKLDPVWEMTAKFGIPYFSNFINSDMDPEDARSMAILGAQEVIYKNQNGNIAKNEIRHLVNNWIEAPKNKKPDYKMLMDGKFVDIIDMFEVPYENYSTYINIELENGYKQSFSYEHKCAVVRNGEFKEVESQNLLVGDEFLLSRKAYSQSFIGNYQSGKILGYYLGEGWINNHSKGEICFAININRKDIVDEIKNYFNEIACKVKIEKIDSDSIYKINVYGKQAVGFVKDYIRGKKATTKRLNNFVWNSSLEFRTGIVDGLYETDGNKNNNILFHTTNKKLAEDLITLANTVGKRLKYRENNKNTRYFKQDKSDKEIFTSYELKFKDDYNTFKLDNSNFDLVKIKNLRQIGTKTDTVYNFTVDTNRHLYELPNGIITHQCCRLRLDNKELRKRGGGLFGANPLTGSIGVATLNMPRIGYQAQTKEEFMERVYYLMDQAKESLEVKRRVLETLTEQGLYPYAKFYLRDIKKRFDQYWKNHFNTIGLNGMNEALLNFMGKDISTPAGQKFSEEVMEKMRERLQQYQEETDNMYNLEATPAEGTAYRFARLDREKFGDQIIAANQERVIKEDADPYYTNSTQLPVGLTDDIFTALELQDELQSLYTGGCIEKGNKVLTNKGAIKIEKIVRDYENLKPIKALSYNAKEDRSEWDLITDAMSIDVSKNNKIRVTAEKGLDITTSDWHPFFVLEKISVKDKCPICGEKVKGTKSFSTHTRYNPECRKKYKTMFKFKVVEKRADELNIGDYILQNSENLYPEKESLLDNDLMWLFGYFIGDGSISEYEDNRGGNHLKKYKLRFNDEHLSNLEKAKKVINNKFNTDINIIKNDKRSEKLYELATTMYSVNEYFLKYGFFSGEKCYEVNIPEQVKANITKNNVYSLLSGLIDSDGHINKKHGDIEYYTVSEELADDIVEILSTAGIMVSKEDKSSKRKNEVDGFRIRIPAQQATKIKNKLTITNDADFIKDKLSLRKRRQLPVVRVKKTSKIEIEDNEFYDLTTEKNHNYLAGNRTMVFIHNTVLHGFLGEKIDSIKATKKLVRRIAENFKLPYYTLTPSFSICPVHGYLSGEHEYCPKCEAETEAEPETVEANFAFSEKNNSESDVE</sequence>
<keyword evidence="2" id="KW-0068">Autocatalytic cleavage</keyword>
<dbReference type="PROSITE" id="PS50819">
    <property type="entry name" value="INTEIN_ENDONUCLEASE"/>
    <property type="match status" value="2"/>
</dbReference>
<feature type="domain" description="DOD-type homing endonuclease" evidence="7">
    <location>
        <begin position="1114"/>
        <end position="1264"/>
    </location>
</feature>
<evidence type="ECO:0000313" key="10">
    <source>
        <dbReference type="Proteomes" id="UP000324896"/>
    </source>
</evidence>
<dbReference type="SUPFAM" id="SSF51998">
    <property type="entry name" value="PFL-like glycyl radical enzymes"/>
    <property type="match status" value="3"/>
</dbReference>
<dbReference type="GO" id="GO:0008998">
    <property type="term" value="F:ribonucleoside-triphosphate reductase (thioredoxin) activity"/>
    <property type="evidence" value="ECO:0007669"/>
    <property type="project" value="InterPro"/>
</dbReference>
<dbReference type="GO" id="GO:0016539">
    <property type="term" value="P:intein-mediated protein splicing"/>
    <property type="evidence" value="ECO:0007669"/>
    <property type="project" value="InterPro"/>
</dbReference>
<evidence type="ECO:0000256" key="4">
    <source>
        <dbReference type="ARBA" id="ARBA00023000"/>
    </source>
</evidence>
<dbReference type="InterPro" id="IPR036844">
    <property type="entry name" value="Hint_dom_sf"/>
</dbReference>
<dbReference type="Pfam" id="PF03477">
    <property type="entry name" value="ATP-cone"/>
    <property type="match status" value="1"/>
</dbReference>
<dbReference type="GO" id="GO:0005524">
    <property type="term" value="F:ATP binding"/>
    <property type="evidence" value="ECO:0007669"/>
    <property type="project" value="UniProtKB-UniRule"/>
</dbReference>
<organism evidence="9 10">
    <name type="scientific">Halanaerobium congolense</name>
    <dbReference type="NCBI Taxonomy" id="54121"/>
    <lineage>
        <taxon>Bacteria</taxon>
        <taxon>Bacillati</taxon>
        <taxon>Bacillota</taxon>
        <taxon>Clostridia</taxon>
        <taxon>Halanaerobiales</taxon>
        <taxon>Halanaerobiaceae</taxon>
        <taxon>Halanaerobium</taxon>
    </lineage>
</organism>
<dbReference type="SUPFAM" id="SSF55608">
    <property type="entry name" value="Homing endonucleases"/>
    <property type="match status" value="2"/>
</dbReference>
<dbReference type="GO" id="GO:0009265">
    <property type="term" value="P:2'-deoxyribonucleotide biosynthetic process"/>
    <property type="evidence" value="ECO:0007669"/>
    <property type="project" value="TreeGrafter"/>
</dbReference>
<feature type="domain" description="ATP-cone" evidence="8">
    <location>
        <begin position="4"/>
        <end position="97"/>
    </location>
</feature>
<dbReference type="Gene3D" id="3.20.70.20">
    <property type="match status" value="3"/>
</dbReference>
<dbReference type="Pfam" id="PF13597">
    <property type="entry name" value="NRDD"/>
    <property type="match status" value="3"/>
</dbReference>
<dbReference type="NCBIfam" id="TIGR01443">
    <property type="entry name" value="intein_Cterm"/>
    <property type="match status" value="1"/>
</dbReference>
<dbReference type="PRINTS" id="PR00379">
    <property type="entry name" value="INTEIN"/>
</dbReference>
<dbReference type="Pfam" id="PF14890">
    <property type="entry name" value="Intein_splicing"/>
    <property type="match status" value="1"/>
</dbReference>
<protein>
    <submittedName>
        <fullName evidence="9">Intein C-terminal splicing region/intein N-terminal splicing region</fullName>
    </submittedName>
</protein>
<evidence type="ECO:0000256" key="6">
    <source>
        <dbReference type="SAM" id="Coils"/>
    </source>
</evidence>
<name>A0A1G6JQK3_9FIRM</name>
<accession>A0A1G6JQK3</accession>
<dbReference type="InterPro" id="IPR027434">
    <property type="entry name" value="Homing_endonucl"/>
</dbReference>
<dbReference type="InterPro" id="IPR005144">
    <property type="entry name" value="ATP-cone_dom"/>
</dbReference>
<dbReference type="GO" id="GO:0004519">
    <property type="term" value="F:endonuclease activity"/>
    <property type="evidence" value="ECO:0007669"/>
    <property type="project" value="InterPro"/>
</dbReference>
<dbReference type="NCBIfam" id="TIGR01445">
    <property type="entry name" value="intein_Nterm"/>
    <property type="match status" value="1"/>
</dbReference>
<dbReference type="PROSITE" id="PS50817">
    <property type="entry name" value="INTEIN_N_TER"/>
    <property type="match status" value="1"/>
</dbReference>
<dbReference type="InterPro" id="IPR004042">
    <property type="entry name" value="Intein_endonuc_central"/>
</dbReference>
<dbReference type="GO" id="GO:0004748">
    <property type="term" value="F:ribonucleoside-diphosphate reductase activity, thioredoxin disulfide as acceptor"/>
    <property type="evidence" value="ECO:0007669"/>
    <property type="project" value="TreeGrafter"/>
</dbReference>
<dbReference type="InterPro" id="IPR012833">
    <property type="entry name" value="NrdD"/>
</dbReference>
<evidence type="ECO:0000313" key="9">
    <source>
        <dbReference type="EMBL" id="SDC20715.1"/>
    </source>
</evidence>
<dbReference type="EMBL" id="FMYT01000003">
    <property type="protein sequence ID" value="SDC20715.1"/>
    <property type="molecule type" value="Genomic_DNA"/>
</dbReference>
<dbReference type="InterPro" id="IPR006141">
    <property type="entry name" value="Intein_N"/>
</dbReference>
<dbReference type="Gene3D" id="3.10.28.10">
    <property type="entry name" value="Homing endonucleases"/>
    <property type="match status" value="1"/>
</dbReference>
<keyword evidence="1 5" id="KW-0547">Nucleotide-binding</keyword>
<dbReference type="Pfam" id="PF14528">
    <property type="entry name" value="LAGLIDADG_3"/>
    <property type="match status" value="1"/>
</dbReference>
<feature type="coiled-coil region" evidence="6">
    <location>
        <begin position="853"/>
        <end position="880"/>
    </location>
</feature>
<dbReference type="InterPro" id="IPR003587">
    <property type="entry name" value="Hint_dom_N"/>
</dbReference>
<dbReference type="RefSeq" id="WP_149796640.1">
    <property type="nucleotide sequence ID" value="NZ_FMYT01000003.1"/>
</dbReference>
<dbReference type="SUPFAM" id="SSF51294">
    <property type="entry name" value="Hedgehog/intein (Hint) domain"/>
    <property type="match status" value="2"/>
</dbReference>
<dbReference type="GO" id="GO:0031250">
    <property type="term" value="C:anaerobic ribonucleoside-triphosphate reductase complex"/>
    <property type="evidence" value="ECO:0007669"/>
    <property type="project" value="TreeGrafter"/>
</dbReference>
<gene>
    <name evidence="9" type="ORF">SAMN04488597_10390</name>
</gene>
<dbReference type="Proteomes" id="UP000324896">
    <property type="component" value="Unassembled WGS sequence"/>
</dbReference>
<dbReference type="NCBIfam" id="NF006126">
    <property type="entry name" value="PRK08270.1"/>
    <property type="match status" value="1"/>
</dbReference>
<dbReference type="PANTHER" id="PTHR21075:SF0">
    <property type="entry name" value="ANAEROBIC RIBONUCLEOSIDE-TRIPHOSPHATE REDUCTASE"/>
    <property type="match status" value="1"/>
</dbReference>